<dbReference type="InterPro" id="IPR051311">
    <property type="entry name" value="DedA_domain"/>
</dbReference>
<dbReference type="RefSeq" id="WP_254738323.1">
    <property type="nucleotide sequence ID" value="NZ_JANCLU010000002.1"/>
</dbReference>
<name>A0ABT1L7E1_9HYPH</name>
<keyword evidence="4 6" id="KW-1133">Transmembrane helix</keyword>
<keyword evidence="2" id="KW-1003">Cell membrane</keyword>
<feature type="domain" description="VTT" evidence="7">
    <location>
        <begin position="34"/>
        <end position="157"/>
    </location>
</feature>
<evidence type="ECO:0000256" key="2">
    <source>
        <dbReference type="ARBA" id="ARBA00022475"/>
    </source>
</evidence>
<dbReference type="EMBL" id="JANCLU010000002">
    <property type="protein sequence ID" value="MCP8937379.1"/>
    <property type="molecule type" value="Genomic_DNA"/>
</dbReference>
<protein>
    <submittedName>
        <fullName evidence="8">DedA family protein</fullName>
    </submittedName>
</protein>
<evidence type="ECO:0000313" key="9">
    <source>
        <dbReference type="Proteomes" id="UP001205890"/>
    </source>
</evidence>
<gene>
    <name evidence="8" type="ORF">NK718_02530</name>
</gene>
<keyword evidence="3 6" id="KW-0812">Transmembrane</keyword>
<reference evidence="8 9" key="1">
    <citation type="submission" date="2022-07" db="EMBL/GenBank/DDBJ databases">
        <authorList>
            <person name="Li W.-J."/>
            <person name="Deng Q.-Q."/>
        </authorList>
    </citation>
    <scope>NUCLEOTIDE SEQUENCE [LARGE SCALE GENOMIC DNA]</scope>
    <source>
        <strain evidence="8 9">SYSU M60028</strain>
    </source>
</reference>
<dbReference type="PANTHER" id="PTHR42709">
    <property type="entry name" value="ALKALINE PHOSPHATASE LIKE PROTEIN"/>
    <property type="match status" value="1"/>
</dbReference>
<evidence type="ECO:0000259" key="7">
    <source>
        <dbReference type="Pfam" id="PF09335"/>
    </source>
</evidence>
<evidence type="ECO:0000256" key="3">
    <source>
        <dbReference type="ARBA" id="ARBA00022692"/>
    </source>
</evidence>
<dbReference type="PANTHER" id="PTHR42709:SF6">
    <property type="entry name" value="UNDECAPRENYL PHOSPHATE TRANSPORTER A"/>
    <property type="match status" value="1"/>
</dbReference>
<sequence length="214" mass="22980">MTQLFEQLPDLLHAYGYWLIAAVVLLESMGIPLPGETILLGASAYAGATHELDIVLVIASTVAGAVIGDNIGYWVGDKVGYRLLFRYGDRFGLSERKIKLGQYLFLRHGGKVVFFGRFVAVLRALAALMAGVNRMPWGRFVVANLFGAVLWASAYGMAAFALGEAVHRVARPVGLAAVVFAAAALVASAMVLKKREQALEEEAVRALPGPLPRP</sequence>
<feature type="transmembrane region" description="Helical" evidence="6">
    <location>
        <begin position="15"/>
        <end position="33"/>
    </location>
</feature>
<dbReference type="InterPro" id="IPR032816">
    <property type="entry name" value="VTT_dom"/>
</dbReference>
<organism evidence="8 9">
    <name type="scientific">Alsobacter ponti</name>
    <dbReference type="NCBI Taxonomy" id="2962936"/>
    <lineage>
        <taxon>Bacteria</taxon>
        <taxon>Pseudomonadati</taxon>
        <taxon>Pseudomonadota</taxon>
        <taxon>Alphaproteobacteria</taxon>
        <taxon>Hyphomicrobiales</taxon>
        <taxon>Alsobacteraceae</taxon>
        <taxon>Alsobacter</taxon>
    </lineage>
</organism>
<keyword evidence="9" id="KW-1185">Reference proteome</keyword>
<dbReference type="Pfam" id="PF09335">
    <property type="entry name" value="VTT_dom"/>
    <property type="match status" value="1"/>
</dbReference>
<feature type="transmembrane region" description="Helical" evidence="6">
    <location>
        <begin position="140"/>
        <end position="161"/>
    </location>
</feature>
<proteinExistence type="predicted"/>
<evidence type="ECO:0000256" key="1">
    <source>
        <dbReference type="ARBA" id="ARBA00004651"/>
    </source>
</evidence>
<feature type="transmembrane region" description="Helical" evidence="6">
    <location>
        <begin position="173"/>
        <end position="192"/>
    </location>
</feature>
<keyword evidence="5 6" id="KW-0472">Membrane</keyword>
<feature type="transmembrane region" description="Helical" evidence="6">
    <location>
        <begin position="114"/>
        <end position="133"/>
    </location>
</feature>
<evidence type="ECO:0000313" key="8">
    <source>
        <dbReference type="EMBL" id="MCP8937379.1"/>
    </source>
</evidence>
<comment type="caution">
    <text evidence="8">The sequence shown here is derived from an EMBL/GenBank/DDBJ whole genome shotgun (WGS) entry which is preliminary data.</text>
</comment>
<feature type="transmembrane region" description="Helical" evidence="6">
    <location>
        <begin position="54"/>
        <end position="75"/>
    </location>
</feature>
<comment type="subcellular location">
    <subcellularLocation>
        <location evidence="1">Cell membrane</location>
        <topology evidence="1">Multi-pass membrane protein</topology>
    </subcellularLocation>
</comment>
<accession>A0ABT1L7E1</accession>
<evidence type="ECO:0000256" key="5">
    <source>
        <dbReference type="ARBA" id="ARBA00023136"/>
    </source>
</evidence>
<evidence type="ECO:0000256" key="4">
    <source>
        <dbReference type="ARBA" id="ARBA00022989"/>
    </source>
</evidence>
<evidence type="ECO:0000256" key="6">
    <source>
        <dbReference type="SAM" id="Phobius"/>
    </source>
</evidence>
<dbReference type="Proteomes" id="UP001205890">
    <property type="component" value="Unassembled WGS sequence"/>
</dbReference>